<dbReference type="Pfam" id="PF00179">
    <property type="entry name" value="UQ_con"/>
    <property type="match status" value="1"/>
</dbReference>
<dbReference type="SMART" id="SM00212">
    <property type="entry name" value="UBCc"/>
    <property type="match status" value="1"/>
</dbReference>
<dbReference type="EMBL" id="JARQWQ010000020">
    <property type="protein sequence ID" value="KAK2565190.1"/>
    <property type="molecule type" value="Genomic_DNA"/>
</dbReference>
<dbReference type="Proteomes" id="UP001249851">
    <property type="component" value="Unassembled WGS sequence"/>
</dbReference>
<gene>
    <name evidence="3" type="ORF">P5673_011119</name>
</gene>
<dbReference type="AlphaFoldDB" id="A0AAD9V907"/>
<dbReference type="SUPFAM" id="SSF54495">
    <property type="entry name" value="UBC-like"/>
    <property type="match status" value="1"/>
</dbReference>
<feature type="region of interest" description="Disordered" evidence="1">
    <location>
        <begin position="51"/>
        <end position="95"/>
    </location>
</feature>
<protein>
    <submittedName>
        <fullName evidence="3">AKT-interacting protein</fullName>
    </submittedName>
</protein>
<comment type="caution">
    <text evidence="3">The sequence shown here is derived from an EMBL/GenBank/DDBJ whole genome shotgun (WGS) entry which is preliminary data.</text>
</comment>
<dbReference type="InterPro" id="IPR000608">
    <property type="entry name" value="UBC"/>
</dbReference>
<dbReference type="CDD" id="cd23814">
    <property type="entry name" value="UEV_AKTIP"/>
    <property type="match status" value="1"/>
</dbReference>
<reference evidence="3" key="2">
    <citation type="journal article" date="2023" name="Science">
        <title>Genomic signatures of disease resistance in endangered staghorn corals.</title>
        <authorList>
            <person name="Vollmer S.V."/>
            <person name="Selwyn J.D."/>
            <person name="Despard B.A."/>
            <person name="Roesel C.L."/>
        </authorList>
    </citation>
    <scope>NUCLEOTIDE SEQUENCE</scope>
    <source>
        <strain evidence="3">K2</strain>
    </source>
</reference>
<dbReference type="InterPro" id="IPR016135">
    <property type="entry name" value="UBQ-conjugating_enzyme/RWD"/>
</dbReference>
<evidence type="ECO:0000313" key="3">
    <source>
        <dbReference type="EMBL" id="KAK2565190.1"/>
    </source>
</evidence>
<reference evidence="3" key="1">
    <citation type="journal article" date="2023" name="G3 (Bethesda)">
        <title>Whole genome assembly and annotation of the endangered Caribbean coral Acropora cervicornis.</title>
        <authorList>
            <person name="Selwyn J.D."/>
            <person name="Vollmer S.V."/>
        </authorList>
    </citation>
    <scope>NUCLEOTIDE SEQUENCE</scope>
    <source>
        <strain evidence="3">K2</strain>
    </source>
</reference>
<evidence type="ECO:0000256" key="1">
    <source>
        <dbReference type="SAM" id="MobiDB-lite"/>
    </source>
</evidence>
<evidence type="ECO:0000313" key="4">
    <source>
        <dbReference type="Proteomes" id="UP001249851"/>
    </source>
</evidence>
<feature type="domain" description="UBC core" evidence="2">
    <location>
        <begin position="221"/>
        <end position="372"/>
    </location>
</feature>
<feature type="compositionally biased region" description="Basic and acidic residues" evidence="1">
    <location>
        <begin position="51"/>
        <end position="70"/>
    </location>
</feature>
<keyword evidence="4" id="KW-1185">Reference proteome</keyword>
<proteinExistence type="predicted"/>
<accession>A0AAD9V907</accession>
<dbReference type="PROSITE" id="PS50127">
    <property type="entry name" value="UBC_2"/>
    <property type="match status" value="1"/>
</dbReference>
<name>A0AAD9V907_ACRCE</name>
<evidence type="ECO:0000259" key="2">
    <source>
        <dbReference type="PROSITE" id="PS50127"/>
    </source>
</evidence>
<sequence>MQPASEVNMAQKVNNRFCTQDIWRPSTSHVNLRSINLNTVTVAFHFENKTTYEKSDDSEKSSRNHKRLEDLGNLGADEGKPENVPMTASGASRQNANLYPDYTTSSSACVVEDTRSVHSSSDGFSDRLLATNILSRMAKTKASWVENQRPVENWPNLQRKSPILCKGKPFGHASLTPFMENKLFSDRRTKGVRDGKKFDLLPISKYLTQCREEEKSHRDQCLPLVLISSYHAMCGGEAQNHLKGVYAMPSLKSLNVWHGIIFVRGGPYQDGIFRFVIFLQHESPGSQPVLKFTSPLFHPQVDPKSGILNLGVKFPPWDRSKNKIFQILKFMKSCFYNVQTWGGANKVAINVIHRNIEEFKHRAALCALDAVWLFDLETKVVTLKKNYDHDDTDDTDDDGNIFIQRNLPVSAFAEGKRMMLTGGIFCPWKLSGMS</sequence>
<organism evidence="3 4">
    <name type="scientific">Acropora cervicornis</name>
    <name type="common">Staghorn coral</name>
    <dbReference type="NCBI Taxonomy" id="6130"/>
    <lineage>
        <taxon>Eukaryota</taxon>
        <taxon>Metazoa</taxon>
        <taxon>Cnidaria</taxon>
        <taxon>Anthozoa</taxon>
        <taxon>Hexacorallia</taxon>
        <taxon>Scleractinia</taxon>
        <taxon>Astrocoeniina</taxon>
        <taxon>Acroporidae</taxon>
        <taxon>Acropora</taxon>
    </lineage>
</organism>
<dbReference type="Gene3D" id="3.10.110.10">
    <property type="entry name" value="Ubiquitin Conjugating Enzyme"/>
    <property type="match status" value="1"/>
</dbReference>